<dbReference type="Pfam" id="PF02133">
    <property type="entry name" value="Transp_cyt_pur"/>
    <property type="match status" value="1"/>
</dbReference>
<protein>
    <submittedName>
        <fullName evidence="8">Cytosine permease</fullName>
    </submittedName>
</protein>
<evidence type="ECO:0000256" key="6">
    <source>
        <dbReference type="SAM" id="MobiDB-lite"/>
    </source>
</evidence>
<dbReference type="InterPro" id="IPR001248">
    <property type="entry name" value="Pur-cyt_permease"/>
</dbReference>
<keyword evidence="9" id="KW-1185">Reference proteome</keyword>
<feature type="transmembrane region" description="Helical" evidence="7">
    <location>
        <begin position="168"/>
        <end position="185"/>
    </location>
</feature>
<comment type="similarity">
    <text evidence="2">Belongs to the purine-cytosine permease (2.A.39) family.</text>
</comment>
<dbReference type="PANTHER" id="PTHR30569">
    <property type="entry name" value="CYTOSINE TRANSPORTER CODB"/>
    <property type="match status" value="1"/>
</dbReference>
<dbReference type="InterPro" id="IPR030191">
    <property type="entry name" value="CodB"/>
</dbReference>
<feature type="transmembrane region" description="Helical" evidence="7">
    <location>
        <begin position="131"/>
        <end position="148"/>
    </location>
</feature>
<keyword evidence="4 7" id="KW-1133">Transmembrane helix</keyword>
<feature type="transmembrane region" description="Helical" evidence="7">
    <location>
        <begin position="190"/>
        <end position="211"/>
    </location>
</feature>
<comment type="caution">
    <text evidence="8">The sequence shown here is derived from an EMBL/GenBank/DDBJ whole genome shotgun (WGS) entry which is preliminary data.</text>
</comment>
<feature type="transmembrane region" description="Helical" evidence="7">
    <location>
        <begin position="265"/>
        <end position="291"/>
    </location>
</feature>
<proteinExistence type="inferred from homology"/>
<feature type="region of interest" description="Disordered" evidence="6">
    <location>
        <begin position="1"/>
        <end position="39"/>
    </location>
</feature>
<accession>A0ABX1RNB7</accession>
<feature type="transmembrane region" description="Helical" evidence="7">
    <location>
        <begin position="351"/>
        <end position="369"/>
    </location>
</feature>
<feature type="transmembrane region" description="Helical" evidence="7">
    <location>
        <begin position="91"/>
        <end position="111"/>
    </location>
</feature>
<feature type="transmembrane region" description="Helical" evidence="7">
    <location>
        <begin position="311"/>
        <end position="339"/>
    </location>
</feature>
<dbReference type="PANTHER" id="PTHR30569:SF0">
    <property type="entry name" value="CYTOSINE PERMEASE"/>
    <property type="match status" value="1"/>
</dbReference>
<comment type="subcellular location">
    <subcellularLocation>
        <location evidence="1">Membrane</location>
        <topology evidence="1">Multi-pass membrane protein</topology>
    </subcellularLocation>
</comment>
<evidence type="ECO:0000313" key="8">
    <source>
        <dbReference type="EMBL" id="NMH80600.1"/>
    </source>
</evidence>
<dbReference type="CDD" id="cd11484">
    <property type="entry name" value="SLC-NCS1sbd_CobB-like"/>
    <property type="match status" value="1"/>
</dbReference>
<dbReference type="Proteomes" id="UP001296706">
    <property type="component" value="Unassembled WGS sequence"/>
</dbReference>
<name>A0ABX1RNB7_9PSEU</name>
<dbReference type="Gene3D" id="1.10.4160.10">
    <property type="entry name" value="Hydantoin permease"/>
    <property type="match status" value="1"/>
</dbReference>
<gene>
    <name evidence="8" type="ORF">HF577_26370</name>
</gene>
<feature type="transmembrane region" description="Helical" evidence="7">
    <location>
        <begin position="375"/>
        <end position="392"/>
    </location>
</feature>
<organism evidence="8 9">
    <name type="scientific">Pseudonocardia xinjiangensis</name>
    <dbReference type="NCBI Taxonomy" id="75289"/>
    <lineage>
        <taxon>Bacteria</taxon>
        <taxon>Bacillati</taxon>
        <taxon>Actinomycetota</taxon>
        <taxon>Actinomycetes</taxon>
        <taxon>Pseudonocardiales</taxon>
        <taxon>Pseudonocardiaceae</taxon>
        <taxon>Pseudonocardia</taxon>
    </lineage>
</organism>
<feature type="compositionally biased region" description="Basic and acidic residues" evidence="6">
    <location>
        <begin position="15"/>
        <end position="39"/>
    </location>
</feature>
<evidence type="ECO:0000256" key="7">
    <source>
        <dbReference type="SAM" id="Phobius"/>
    </source>
</evidence>
<evidence type="ECO:0000313" key="9">
    <source>
        <dbReference type="Proteomes" id="UP001296706"/>
    </source>
</evidence>
<feature type="transmembrane region" description="Helical" evidence="7">
    <location>
        <begin position="413"/>
        <end position="430"/>
    </location>
</feature>
<sequence>MRPALVPPAHGRAGPPDRKDHPVSTTSEKDQQVHEHHALELESEFEHEPVPLSRRRSLGSVSAVWFGFPMIITNAVFGGTTVYGLGFWRGISAIVIGNIILLVYVGSLSYIAGRTGKNFALTAAETFGRHGATIAAGFLSTVVIGWFAFQTGLTGSTLHTSLGLNETWMILIAGVLYIAITFIGIRALTVIGLIAAPMFVVLAVVALVLAARNGGLSGITSYQGGGPGATVFSLGAAVTITIAGFADSGTMTADFTRWSRSGREAVMAAFTAFPVANFISLLVGGLVVAAGKAVDPATNGGDFLPILTSHGPVLSVIAVVFVFANLGSVCCHCLYNGAVGWSQLTGGKMRVLTVVLGLVGLVAALAGVWSYFSDWLNLLGIFVPPIGAILIVDQVLRRRGGVRAVRAWRPAPFVAWAVASIGSYAVHVFAPQLSEAVAGLVLGGVVYAVIDALSPSTAPEPASVPAA</sequence>
<dbReference type="EMBL" id="JAAXKY010000107">
    <property type="protein sequence ID" value="NMH80600.1"/>
    <property type="molecule type" value="Genomic_DNA"/>
</dbReference>
<evidence type="ECO:0000256" key="5">
    <source>
        <dbReference type="ARBA" id="ARBA00023136"/>
    </source>
</evidence>
<evidence type="ECO:0000256" key="4">
    <source>
        <dbReference type="ARBA" id="ARBA00022989"/>
    </source>
</evidence>
<reference evidence="8 9" key="1">
    <citation type="submission" date="2020-04" db="EMBL/GenBank/DDBJ databases">
        <authorList>
            <person name="Klaysubun C."/>
            <person name="Duangmal K."/>
            <person name="Lipun K."/>
        </authorList>
    </citation>
    <scope>NUCLEOTIDE SEQUENCE [LARGE SCALE GENOMIC DNA]</scope>
    <source>
        <strain evidence="8 9">JCM 11839</strain>
    </source>
</reference>
<evidence type="ECO:0000256" key="1">
    <source>
        <dbReference type="ARBA" id="ARBA00004141"/>
    </source>
</evidence>
<evidence type="ECO:0000256" key="2">
    <source>
        <dbReference type="ARBA" id="ARBA00008974"/>
    </source>
</evidence>
<keyword evidence="3 7" id="KW-0812">Transmembrane</keyword>
<keyword evidence="5 7" id="KW-0472">Membrane</keyword>
<feature type="transmembrane region" description="Helical" evidence="7">
    <location>
        <begin position="231"/>
        <end position="253"/>
    </location>
</feature>
<evidence type="ECO:0000256" key="3">
    <source>
        <dbReference type="ARBA" id="ARBA00022692"/>
    </source>
</evidence>
<feature type="transmembrane region" description="Helical" evidence="7">
    <location>
        <begin position="63"/>
        <end position="85"/>
    </location>
</feature>